<evidence type="ECO:0000313" key="3">
    <source>
        <dbReference type="Proteomes" id="UP000070646"/>
    </source>
</evidence>
<comment type="caution">
    <text evidence="2">The sequence shown here is derived from an EMBL/GenBank/DDBJ whole genome shotgun (WGS) entry which is preliminary data.</text>
</comment>
<accession>A0A133N3I0</accession>
<protein>
    <submittedName>
        <fullName evidence="2">Uncharacterized protein</fullName>
    </submittedName>
</protein>
<reference evidence="1" key="3">
    <citation type="submission" date="2020-07" db="EMBL/GenBank/DDBJ databases">
        <authorList>
            <consortium name="NCBI Pathogen Detection Project"/>
        </authorList>
    </citation>
    <scope>NUCLEOTIDE SEQUENCE</scope>
    <source>
        <strain evidence="1">C8</strain>
    </source>
</reference>
<dbReference type="Proteomes" id="UP000859547">
    <property type="component" value="Unassembled WGS sequence"/>
</dbReference>
<dbReference type="AlphaFoldDB" id="A0A133N3I0"/>
<dbReference type="EMBL" id="LRPU01000097">
    <property type="protein sequence ID" value="KXA10839.1"/>
    <property type="molecule type" value="Genomic_DNA"/>
</dbReference>
<dbReference type="RefSeq" id="WP_060796076.1">
    <property type="nucleotide sequence ID" value="NZ_KQ956237.1"/>
</dbReference>
<organism evidence="2 3">
    <name type="scientific">Clostridium perfringens</name>
    <dbReference type="NCBI Taxonomy" id="1502"/>
    <lineage>
        <taxon>Bacteria</taxon>
        <taxon>Bacillati</taxon>
        <taxon>Bacillota</taxon>
        <taxon>Clostridia</taxon>
        <taxon>Eubacteriales</taxon>
        <taxon>Clostridiaceae</taxon>
        <taxon>Clostridium</taxon>
    </lineage>
</organism>
<gene>
    <name evidence="2" type="ORF">HMPREF3222_02014</name>
    <name evidence="1" type="ORF">I9080_000215</name>
</gene>
<name>A0A133N3I0_CLOPF</name>
<dbReference type="Proteomes" id="UP000070646">
    <property type="component" value="Unassembled WGS sequence"/>
</dbReference>
<proteinExistence type="predicted"/>
<reference evidence="1" key="2">
    <citation type="journal article" date="2018" name="Genome Biol.">
        <title>SKESA: strategic k-mer extension for scrupulous assemblies.</title>
        <authorList>
            <person name="Souvorov A."/>
            <person name="Agarwala R."/>
            <person name="Lipman D.J."/>
        </authorList>
    </citation>
    <scope>NUCLEOTIDE SEQUENCE</scope>
    <source>
        <strain evidence="1">C8</strain>
    </source>
</reference>
<dbReference type="PATRIC" id="fig|1502.174.peg.2029"/>
<reference evidence="2 3" key="1">
    <citation type="submission" date="2016-01" db="EMBL/GenBank/DDBJ databases">
        <authorList>
            <person name="Oliw E.H."/>
        </authorList>
    </citation>
    <scope>NUCLEOTIDE SEQUENCE [LARGE SCALE GENOMIC DNA]</scope>
    <source>
        <strain evidence="2 3">MJR7757A</strain>
    </source>
</reference>
<evidence type="ECO:0000313" key="2">
    <source>
        <dbReference type="EMBL" id="KXA10839.1"/>
    </source>
</evidence>
<evidence type="ECO:0000313" key="1">
    <source>
        <dbReference type="EMBL" id="HAT4306465.1"/>
    </source>
</evidence>
<dbReference type="EMBL" id="DACTCB010000001">
    <property type="protein sequence ID" value="HAT4306465.1"/>
    <property type="molecule type" value="Genomic_DNA"/>
</dbReference>
<sequence>MGYSDYGCNRYKTSMNYITEVKFDERADGDDIPISIDSKNPTLMLEVGFDIVNASDIIWLHGVVVLDHEYESDIEDGEDGREEDNANITIVIQKVSSLMKDPKPIYTLEVDLAPRSDDVAIPFSHISTETEILRDVRYRVVVYSDRMNEEDVDIEGPNTLMAIRFTK</sequence>